<feature type="compositionally biased region" description="Polar residues" evidence="1">
    <location>
        <begin position="23"/>
        <end position="32"/>
    </location>
</feature>
<name>A0ABR1H777_9HYPO</name>
<accession>A0ABR1H777</accession>
<evidence type="ECO:0000256" key="2">
    <source>
        <dbReference type="SAM" id="SignalP"/>
    </source>
</evidence>
<feature type="signal peptide" evidence="2">
    <location>
        <begin position="1"/>
        <end position="23"/>
    </location>
</feature>
<gene>
    <name evidence="4" type="ORF">QQX98_004890</name>
</gene>
<keyword evidence="5" id="KW-1185">Reference proteome</keyword>
<feature type="domain" description="DUF7371" evidence="3">
    <location>
        <begin position="1274"/>
        <end position="1462"/>
    </location>
</feature>
<feature type="region of interest" description="Disordered" evidence="1">
    <location>
        <begin position="23"/>
        <end position="99"/>
    </location>
</feature>
<feature type="compositionally biased region" description="Low complexity" evidence="1">
    <location>
        <begin position="167"/>
        <end position="191"/>
    </location>
</feature>
<feature type="region of interest" description="Disordered" evidence="1">
    <location>
        <begin position="156"/>
        <end position="437"/>
    </location>
</feature>
<dbReference type="EMBL" id="JAZAVJ010000062">
    <property type="protein sequence ID" value="KAK7416978.1"/>
    <property type="molecule type" value="Genomic_DNA"/>
</dbReference>
<feature type="compositionally biased region" description="Gly residues" evidence="1">
    <location>
        <begin position="69"/>
        <end position="94"/>
    </location>
</feature>
<proteinExistence type="predicted"/>
<evidence type="ECO:0000313" key="4">
    <source>
        <dbReference type="EMBL" id="KAK7416978.1"/>
    </source>
</evidence>
<dbReference type="InterPro" id="IPR055795">
    <property type="entry name" value="DUF7371"/>
</dbReference>
<feature type="compositionally biased region" description="Pro residues" evidence="1">
    <location>
        <begin position="231"/>
        <end position="245"/>
    </location>
</feature>
<organism evidence="4 5">
    <name type="scientific">Neonectria punicea</name>
    <dbReference type="NCBI Taxonomy" id="979145"/>
    <lineage>
        <taxon>Eukaryota</taxon>
        <taxon>Fungi</taxon>
        <taxon>Dikarya</taxon>
        <taxon>Ascomycota</taxon>
        <taxon>Pezizomycotina</taxon>
        <taxon>Sordariomycetes</taxon>
        <taxon>Hypocreomycetidae</taxon>
        <taxon>Hypocreales</taxon>
        <taxon>Nectriaceae</taxon>
        <taxon>Neonectria</taxon>
    </lineage>
</organism>
<evidence type="ECO:0000259" key="3">
    <source>
        <dbReference type="Pfam" id="PF24086"/>
    </source>
</evidence>
<evidence type="ECO:0000313" key="5">
    <source>
        <dbReference type="Proteomes" id="UP001498476"/>
    </source>
</evidence>
<feature type="compositionally biased region" description="Low complexity" evidence="1">
    <location>
        <begin position="50"/>
        <end position="68"/>
    </location>
</feature>
<dbReference type="Proteomes" id="UP001498476">
    <property type="component" value="Unassembled WGS sequence"/>
</dbReference>
<sequence>MRISASLGAIVATGLLGHSSAQAADYGSSNGPNGIPTDATGNVPPFNPNGSPGSVPVPGTVPGSIPGSVPGGGSPGAPGSIPGGISPGVPGGGSPVVPAGGIPNTVPGIPGIPVIPGIPGGGSPVVPAGGFPGGGSPVTPAGGITGIPGGPVIVPGSLPGPGGVSGAPGASGLNPPTCPTQTTTVFVTVFPAKPDGSSDGSTDGFPDGSVPDGSVPDGSNPDQTVAQSPAPTEPPSFSPFPPYPSVSPFTTLTIDIWGSPDDGTGSGDGTATGDGTDSEDGTDPSDGTNSGDNGTGPVDGSTPGDGSIPGDGTPSDVNGPDDGTGASSDSPFFSPVPAPDTAPEYSGDASGGLPSGVPGDISAGIPGGLSTSAGAGTQAPGPVSSQAPGPGNPGYTSAFPPFNPSGDSGQQVSDGFPLPTQGSQVPGGDSTWLTNSAGNAPLPSSFITITGADGLPTVVNGGTGPLPTSLIIVTGADGLPTVINGGNGPLHTLVTVTGADGLPTVVNGPIPSFVTITGADGLPTIINGGNGPLPTSPVTITGADGLPTVINGGNGPLPTLVTVTGADGLPTVVNGGNGPLPTFATFTGADGLPTIVSGNGPLPTFFTVTGADGLPTVINGGIPGGQPFPSASSDVSPASNDQWVPQGISTGIPLPLPTITGAPGGIPQGPDGSGAPLPGDAAGGVTTCATLTIIGSDGLPTVVDSTWVIPDTAATEASAQLPVTFVTQGPNGPLVTTGPLGGPDGPGITTCTSYTVIGTDGLPTVIDSTWVVPGPTPIVESSPISVFTGIPFPDIPSSGPGGVPGGIPSVTGNQGDGALITTYTSYTVIGTDGLPTVVDSTLVVPGPANTFSPFPEIPGGPIEASSALPNGVPPAITGQPGLPSGGPAGPAVPGDGGVTTCTSYTFIGPDGLPTVVDSTWVIPAAVDTQAPLPGNPSYVSNAYPSGLPSGIPGQITESPSLPSPGGSAAGGGVTTCATYTVTGSDGLPTVVDTTWVVPAGSALPTGTSLGFPQNTLTGAPVSFTSDADAGQFTAVTTVVIIGPDGQPTPVVQTVVLASAVDEGLPSGVPQGTVSGIPAPPPSGPVISSGGLNPIPTGLPSLSEYGAGPLSDIFGSSADAQATFISGTITGTLTSTVTQILNPTSGPIISDGAVPYDPRGNGAPISDVGYGPIPSEITLFPQASDVETGVWTNIIVEPTTTYTINFPLTTMATVARRVIRRQASSEPSFSAWTNSSSTVSLPSAFTTTDVLPTLSQAMTGSETAPTICPSGGRIGNTTLNFDTSKPGPLFNPVEAIWFSEGFHVSPPSLQPVQPYIPTSGGQLVEFVPPALSNTTIGGSGDVAEIGVGPHAASPCFRFDFFGANLGCETEGNEAWCEFEISAYRYNATSSSEQSIAWSETKQVPACSTFSEGGYELTPIELEGYKDLSSVLITLRVGLELRTWWGDDFRVGWTDNSCVAAACRSTAPSLHVKRETVASALRRGIWGWTRSGLQRLDDDLVWESMN</sequence>
<reference evidence="4 5" key="1">
    <citation type="journal article" date="2025" name="Microbiol. Resour. Announc.">
        <title>Draft genome sequences for Neonectria magnoliae and Neonectria punicea, canker pathogens of Liriodendron tulipifera and Acer saccharum in West Virginia.</title>
        <authorList>
            <person name="Petronek H.M."/>
            <person name="Kasson M.T."/>
            <person name="Metheny A.M."/>
            <person name="Stauder C.M."/>
            <person name="Lovett B."/>
            <person name="Lynch S.C."/>
            <person name="Garnas J.R."/>
            <person name="Kasson L.R."/>
            <person name="Stajich J.E."/>
        </authorList>
    </citation>
    <scope>NUCLEOTIDE SEQUENCE [LARGE SCALE GENOMIC DNA]</scope>
    <source>
        <strain evidence="4 5">NRRL 64653</strain>
    </source>
</reference>
<evidence type="ECO:0000256" key="1">
    <source>
        <dbReference type="SAM" id="MobiDB-lite"/>
    </source>
</evidence>
<dbReference type="Pfam" id="PF24086">
    <property type="entry name" value="DUF7371"/>
    <property type="match status" value="1"/>
</dbReference>
<feature type="chain" id="PRO_5046066085" description="DUF7371 domain-containing protein" evidence="2">
    <location>
        <begin position="24"/>
        <end position="1504"/>
    </location>
</feature>
<protein>
    <recommendedName>
        <fullName evidence="3">DUF7371 domain-containing protein</fullName>
    </recommendedName>
</protein>
<keyword evidence="2" id="KW-0732">Signal</keyword>
<comment type="caution">
    <text evidence="4">The sequence shown here is derived from an EMBL/GenBank/DDBJ whole genome shotgun (WGS) entry which is preliminary data.</text>
</comment>